<dbReference type="STRING" id="282301.A0A267FZ44"/>
<dbReference type="OrthoDB" id="10258445at2759"/>
<protein>
    <recommendedName>
        <fullName evidence="4">Trafficking protein particle complex subunit 2-like protein</fullName>
    </recommendedName>
</protein>
<evidence type="ECO:0000256" key="1">
    <source>
        <dbReference type="ARBA" id="ARBA00004556"/>
    </source>
</evidence>
<accession>A0A267FZ44</accession>
<name>A0A267FZ44_9PLAT</name>
<dbReference type="GO" id="GO:0048471">
    <property type="term" value="C:perinuclear region of cytoplasm"/>
    <property type="evidence" value="ECO:0007669"/>
    <property type="project" value="UniProtKB-SubCell"/>
</dbReference>
<dbReference type="InterPro" id="IPR006722">
    <property type="entry name" value="Sedlin"/>
</dbReference>
<dbReference type="InterPro" id="IPR011012">
    <property type="entry name" value="Longin-like_dom_sf"/>
</dbReference>
<dbReference type="PANTHER" id="PTHR12403">
    <property type="entry name" value="TRAFFICKING PROTEIN PARTICLE COMPLEX SUBUNIT 2"/>
    <property type="match status" value="1"/>
</dbReference>
<dbReference type="Proteomes" id="UP000215902">
    <property type="component" value="Unassembled WGS sequence"/>
</dbReference>
<reference evidence="6 7" key="1">
    <citation type="submission" date="2017-06" db="EMBL/GenBank/DDBJ databases">
        <title>A platform for efficient transgenesis in Macrostomum lignano, a flatworm model organism for stem cell research.</title>
        <authorList>
            <person name="Berezikov E."/>
        </authorList>
    </citation>
    <scope>NUCLEOTIDE SEQUENCE [LARGE SCALE GENOMIC DNA]</scope>
    <source>
        <strain evidence="6">DV1</strain>
        <tissue evidence="6">Whole organism</tissue>
    </source>
</reference>
<evidence type="ECO:0000256" key="4">
    <source>
        <dbReference type="ARBA" id="ARBA00024408"/>
    </source>
</evidence>
<evidence type="ECO:0000313" key="7">
    <source>
        <dbReference type="Proteomes" id="UP000215902"/>
    </source>
</evidence>
<sequence>MAVCVAVVGRDNQPLYLRTLPHENALQYHYLVHTSLDIIQERVASAAQTAGQAKAGHHDPWDQYLGLLHFREDFRVYGYVTNTRVKLVLVVEAANPALQKDADVRAVFKRLQAAYIRLVCSAFYTPGEQIVSRLFNDEVANIMSPD</sequence>
<dbReference type="EMBL" id="NIVC01001366">
    <property type="protein sequence ID" value="PAA68879.1"/>
    <property type="molecule type" value="Genomic_DNA"/>
</dbReference>
<evidence type="ECO:0000313" key="5">
    <source>
        <dbReference type="EMBL" id="PAA68879.1"/>
    </source>
</evidence>
<dbReference type="CDD" id="cd14854">
    <property type="entry name" value="TRAPPC2L"/>
    <property type="match status" value="1"/>
</dbReference>
<evidence type="ECO:0000313" key="6">
    <source>
        <dbReference type="EMBL" id="PAA78357.1"/>
    </source>
</evidence>
<dbReference type="EMBL" id="NIVC01000694">
    <property type="protein sequence ID" value="PAA78357.1"/>
    <property type="molecule type" value="Genomic_DNA"/>
</dbReference>
<organism evidence="6 7">
    <name type="scientific">Macrostomum lignano</name>
    <dbReference type="NCBI Taxonomy" id="282301"/>
    <lineage>
        <taxon>Eukaryota</taxon>
        <taxon>Metazoa</taxon>
        <taxon>Spiralia</taxon>
        <taxon>Lophotrochozoa</taxon>
        <taxon>Platyhelminthes</taxon>
        <taxon>Rhabditophora</taxon>
        <taxon>Macrostomorpha</taxon>
        <taxon>Macrostomida</taxon>
        <taxon>Macrostomidae</taxon>
        <taxon>Macrostomum</taxon>
    </lineage>
</organism>
<proteinExistence type="inferred from homology"/>
<keyword evidence="3" id="KW-0931">ER-Golgi transport</keyword>
<dbReference type="AlphaFoldDB" id="A0A267FZ44"/>
<comment type="similarity">
    <text evidence="2">Belongs to the TRAPP small subunits family. Sedlin subfamily.</text>
</comment>
<dbReference type="GO" id="GO:0006888">
    <property type="term" value="P:endoplasmic reticulum to Golgi vesicle-mediated transport"/>
    <property type="evidence" value="ECO:0007669"/>
    <property type="project" value="InterPro"/>
</dbReference>
<comment type="caution">
    <text evidence="6">The sequence shown here is derived from an EMBL/GenBank/DDBJ whole genome shotgun (WGS) entry which is preliminary data.</text>
</comment>
<keyword evidence="7" id="KW-1185">Reference proteome</keyword>
<dbReference type="SUPFAM" id="SSF64356">
    <property type="entry name" value="SNARE-like"/>
    <property type="match status" value="1"/>
</dbReference>
<gene>
    <name evidence="6" type="ORF">BOX15_Mlig022834g2</name>
    <name evidence="5" type="ORF">BOX15_Mlig023014g1</name>
</gene>
<comment type="subcellular location">
    <subcellularLocation>
        <location evidence="1">Cytoplasm</location>
        <location evidence="1">Perinuclear region</location>
    </subcellularLocation>
</comment>
<dbReference type="InterPro" id="IPR044760">
    <property type="entry name" value="TRAPPC2L"/>
</dbReference>
<dbReference type="Gene3D" id="3.30.450.70">
    <property type="match status" value="1"/>
</dbReference>
<keyword evidence="3" id="KW-0813">Transport</keyword>
<dbReference type="Pfam" id="PF04628">
    <property type="entry name" value="Sedlin_N"/>
    <property type="match status" value="1"/>
</dbReference>
<evidence type="ECO:0000256" key="3">
    <source>
        <dbReference type="ARBA" id="ARBA00022892"/>
    </source>
</evidence>
<evidence type="ECO:0000256" key="2">
    <source>
        <dbReference type="ARBA" id="ARBA00006626"/>
    </source>
</evidence>